<comment type="caution">
    <text evidence="2">The sequence shown here is derived from an EMBL/GenBank/DDBJ whole genome shotgun (WGS) entry which is preliminary data.</text>
</comment>
<evidence type="ECO:0000256" key="1">
    <source>
        <dbReference type="SAM" id="MobiDB-lite"/>
    </source>
</evidence>
<evidence type="ECO:0000313" key="3">
    <source>
        <dbReference type="Proteomes" id="UP000823775"/>
    </source>
</evidence>
<sequence>MAPKTSKEKGVASSRHGNKRSKGTQEVPNEDARMPPQPPRHYGLRWVMEKDVLRRARVKKGKRFSFGGLLAQYMRLQWIDEEVVDYRPRYDPKGLDVMKMEPG</sequence>
<reference evidence="2 3" key="1">
    <citation type="journal article" date="2021" name="BMC Genomics">
        <title>Datura genome reveals duplications of psychoactive alkaloid biosynthetic genes and high mutation rate following tissue culture.</title>
        <authorList>
            <person name="Rajewski A."/>
            <person name="Carter-House D."/>
            <person name="Stajich J."/>
            <person name="Litt A."/>
        </authorList>
    </citation>
    <scope>NUCLEOTIDE SEQUENCE [LARGE SCALE GENOMIC DNA]</scope>
    <source>
        <strain evidence="2">AR-01</strain>
    </source>
</reference>
<keyword evidence="3" id="KW-1185">Reference proteome</keyword>
<dbReference type="EMBL" id="JACEIK010005132">
    <property type="protein sequence ID" value="MCE0480809.1"/>
    <property type="molecule type" value="Genomic_DNA"/>
</dbReference>
<proteinExistence type="predicted"/>
<organism evidence="2 3">
    <name type="scientific">Datura stramonium</name>
    <name type="common">Jimsonweed</name>
    <name type="synonym">Common thornapple</name>
    <dbReference type="NCBI Taxonomy" id="4076"/>
    <lineage>
        <taxon>Eukaryota</taxon>
        <taxon>Viridiplantae</taxon>
        <taxon>Streptophyta</taxon>
        <taxon>Embryophyta</taxon>
        <taxon>Tracheophyta</taxon>
        <taxon>Spermatophyta</taxon>
        <taxon>Magnoliopsida</taxon>
        <taxon>eudicotyledons</taxon>
        <taxon>Gunneridae</taxon>
        <taxon>Pentapetalae</taxon>
        <taxon>asterids</taxon>
        <taxon>lamiids</taxon>
        <taxon>Solanales</taxon>
        <taxon>Solanaceae</taxon>
        <taxon>Solanoideae</taxon>
        <taxon>Datureae</taxon>
        <taxon>Datura</taxon>
    </lineage>
</organism>
<name>A0ABS8VLX8_DATST</name>
<accession>A0ABS8VLX8</accession>
<feature type="compositionally biased region" description="Basic and acidic residues" evidence="1">
    <location>
        <begin position="1"/>
        <end position="10"/>
    </location>
</feature>
<feature type="non-terminal residue" evidence="2">
    <location>
        <position position="103"/>
    </location>
</feature>
<evidence type="ECO:0000313" key="2">
    <source>
        <dbReference type="EMBL" id="MCE0480809.1"/>
    </source>
</evidence>
<gene>
    <name evidence="2" type="ORF">HAX54_037940</name>
</gene>
<feature type="region of interest" description="Disordered" evidence="1">
    <location>
        <begin position="1"/>
        <end position="43"/>
    </location>
</feature>
<protein>
    <submittedName>
        <fullName evidence="2">Uncharacterized protein</fullName>
    </submittedName>
</protein>
<dbReference type="Proteomes" id="UP000823775">
    <property type="component" value="Unassembled WGS sequence"/>
</dbReference>